<reference evidence="2" key="1">
    <citation type="submission" date="2010-05" db="EMBL/GenBank/DDBJ databases">
        <title>The draft genome of Desulfonatronospira thiodismutans ASO3-1.</title>
        <authorList>
            <consortium name="US DOE Joint Genome Institute (JGI-PGF)"/>
            <person name="Lucas S."/>
            <person name="Copeland A."/>
            <person name="Lapidus A."/>
            <person name="Cheng J.-F."/>
            <person name="Bruce D."/>
            <person name="Goodwin L."/>
            <person name="Pitluck S."/>
            <person name="Chertkov O."/>
            <person name="Brettin T."/>
            <person name="Detter J.C."/>
            <person name="Han C."/>
            <person name="Land M.L."/>
            <person name="Hauser L."/>
            <person name="Kyrpides N."/>
            <person name="Mikhailova N."/>
            <person name="Muyzer G."/>
            <person name="Woyke T."/>
        </authorList>
    </citation>
    <scope>NUCLEOTIDE SEQUENCE [LARGE SCALE GENOMIC DNA]</scope>
    <source>
        <strain evidence="2">ASO3-1</strain>
    </source>
</reference>
<dbReference type="Pfam" id="PF10087">
    <property type="entry name" value="DUF2325"/>
    <property type="match status" value="1"/>
</dbReference>
<evidence type="ECO:0008006" key="4">
    <source>
        <dbReference type="Google" id="ProtNLM"/>
    </source>
</evidence>
<dbReference type="OrthoDB" id="5396775at2"/>
<protein>
    <recommendedName>
        <fullName evidence="4">DUF2325 domain-containing protein</fullName>
    </recommendedName>
</protein>
<dbReference type="AlphaFoldDB" id="D6SL75"/>
<evidence type="ECO:0000313" key="2">
    <source>
        <dbReference type="EMBL" id="EFI35436.1"/>
    </source>
</evidence>
<keyword evidence="3" id="KW-1185">Reference proteome</keyword>
<dbReference type="RefSeq" id="WP_008868568.1">
    <property type="nucleotide sequence ID" value="NZ_ACJN02000001.1"/>
</dbReference>
<dbReference type="EMBL" id="ACJN02000001">
    <property type="protein sequence ID" value="EFI35436.1"/>
    <property type="molecule type" value="Genomic_DNA"/>
</dbReference>
<dbReference type="InterPro" id="IPR016772">
    <property type="entry name" value="UCP020408"/>
</dbReference>
<evidence type="ECO:0000256" key="1">
    <source>
        <dbReference type="ARBA" id="ARBA00007189"/>
    </source>
</evidence>
<sequence length="99" mass="10930">MTAAVIGGMDRLQPHYQKTARKAGYKIKMFTGTENTITERLGSIDLMIIFTNKVSHSARKNAFEAARSENIPVIMCHSCGVSTLRDCLNNPKPDCPMKG</sequence>
<organism evidence="2 3">
    <name type="scientific">Desulfonatronospira thiodismutans ASO3-1</name>
    <dbReference type="NCBI Taxonomy" id="555779"/>
    <lineage>
        <taxon>Bacteria</taxon>
        <taxon>Pseudomonadati</taxon>
        <taxon>Thermodesulfobacteriota</taxon>
        <taxon>Desulfovibrionia</taxon>
        <taxon>Desulfovibrionales</taxon>
        <taxon>Desulfonatronovibrionaceae</taxon>
        <taxon>Desulfonatronospira</taxon>
    </lineage>
</organism>
<name>D6SL75_9BACT</name>
<dbReference type="Proteomes" id="UP000005496">
    <property type="component" value="Unassembled WGS sequence"/>
</dbReference>
<comment type="caution">
    <text evidence="2">The sequence shown here is derived from an EMBL/GenBank/DDBJ whole genome shotgun (WGS) entry which is preliminary data.</text>
</comment>
<comment type="similarity">
    <text evidence="1">Belongs to the UPF0751 family.</text>
</comment>
<accession>D6SL75</accession>
<proteinExistence type="inferred from homology"/>
<gene>
    <name evidence="2" type="ORF">Dthio_PD2856</name>
</gene>
<dbReference type="eggNOG" id="ENOG5033090">
    <property type="taxonomic scope" value="Bacteria"/>
</dbReference>
<evidence type="ECO:0000313" key="3">
    <source>
        <dbReference type="Proteomes" id="UP000005496"/>
    </source>
</evidence>